<evidence type="ECO:0000259" key="1">
    <source>
        <dbReference type="Pfam" id="PF13302"/>
    </source>
</evidence>
<dbReference type="GO" id="GO:0016747">
    <property type="term" value="F:acyltransferase activity, transferring groups other than amino-acyl groups"/>
    <property type="evidence" value="ECO:0007669"/>
    <property type="project" value="InterPro"/>
</dbReference>
<organism evidence="2 3">
    <name type="scientific">Aquimarina intermedia</name>
    <dbReference type="NCBI Taxonomy" id="350814"/>
    <lineage>
        <taxon>Bacteria</taxon>
        <taxon>Pseudomonadati</taxon>
        <taxon>Bacteroidota</taxon>
        <taxon>Flavobacteriia</taxon>
        <taxon>Flavobacteriales</taxon>
        <taxon>Flavobacteriaceae</taxon>
        <taxon>Aquimarina</taxon>
    </lineage>
</organism>
<reference evidence="2 3" key="1">
    <citation type="submission" date="2019-07" db="EMBL/GenBank/DDBJ databases">
        <title>Genomic Encyclopedia of Archaeal and Bacterial Type Strains, Phase II (KMG-II): from individual species to whole genera.</title>
        <authorList>
            <person name="Goeker M."/>
        </authorList>
    </citation>
    <scope>NUCLEOTIDE SEQUENCE [LARGE SCALE GENOMIC DNA]</scope>
    <source>
        <strain evidence="2 3">DSM 17527</strain>
    </source>
</reference>
<dbReference type="OrthoDB" id="9795199at2"/>
<dbReference type="Gene3D" id="3.40.630.30">
    <property type="match status" value="1"/>
</dbReference>
<keyword evidence="2" id="KW-0808">Transferase</keyword>
<dbReference type="InterPro" id="IPR000182">
    <property type="entry name" value="GNAT_dom"/>
</dbReference>
<gene>
    <name evidence="2" type="ORF">BD809_106165</name>
</gene>
<comment type="caution">
    <text evidence="2">The sequence shown here is derived from an EMBL/GenBank/DDBJ whole genome shotgun (WGS) entry which is preliminary data.</text>
</comment>
<dbReference type="PANTHER" id="PTHR43610:SF1">
    <property type="entry name" value="N-ACETYLTRANSFERASE DOMAIN-CONTAINING PROTEIN"/>
    <property type="match status" value="1"/>
</dbReference>
<dbReference type="PANTHER" id="PTHR43610">
    <property type="entry name" value="BLL6696 PROTEIN"/>
    <property type="match status" value="1"/>
</dbReference>
<keyword evidence="3" id="KW-1185">Reference proteome</keyword>
<protein>
    <submittedName>
        <fullName evidence="2">RimJ/RimL family protein N-acetyltransferase</fullName>
    </submittedName>
</protein>
<dbReference type="InterPro" id="IPR016181">
    <property type="entry name" value="Acyl_CoA_acyltransferase"/>
</dbReference>
<dbReference type="Pfam" id="PF13302">
    <property type="entry name" value="Acetyltransf_3"/>
    <property type="match status" value="1"/>
</dbReference>
<dbReference type="SUPFAM" id="SSF55729">
    <property type="entry name" value="Acyl-CoA N-acyltransferases (Nat)"/>
    <property type="match status" value="1"/>
</dbReference>
<accession>A0A5S5C359</accession>
<evidence type="ECO:0000313" key="2">
    <source>
        <dbReference type="EMBL" id="TYP72912.1"/>
    </source>
</evidence>
<dbReference type="Proteomes" id="UP000324376">
    <property type="component" value="Unassembled WGS sequence"/>
</dbReference>
<name>A0A5S5C359_9FLAO</name>
<dbReference type="AlphaFoldDB" id="A0A5S5C359"/>
<dbReference type="RefSeq" id="WP_148782939.1">
    <property type="nucleotide sequence ID" value="NZ_VNHU01000006.1"/>
</dbReference>
<evidence type="ECO:0000313" key="3">
    <source>
        <dbReference type="Proteomes" id="UP000324376"/>
    </source>
</evidence>
<sequence length="202" mass="23493">MENKNSQNLIDKKYILENEYVQLRPLAMEDIKYIRPFVKNEPELWKYSLASMRSEMDAVAYIQSAINLRTKGSSYPFMVYDKLKHEYAGMTRFYEINHIHKSCAIGYTWYGKNFQGTGVNKSCKFLMLSHAFDQMNMERVEFTADVNNVHSIAAMKSNGCVEEGILRNHFTTPTGRRDTIILSILQSEWTSVSTYLQKRIGK</sequence>
<feature type="domain" description="N-acetyltransferase" evidence="1">
    <location>
        <begin position="22"/>
        <end position="160"/>
    </location>
</feature>
<proteinExistence type="predicted"/>
<dbReference type="EMBL" id="VNHU01000006">
    <property type="protein sequence ID" value="TYP72912.1"/>
    <property type="molecule type" value="Genomic_DNA"/>
</dbReference>